<feature type="binding site" evidence="12">
    <location>
        <position position="222"/>
    </location>
    <ligand>
        <name>Mg(2+)</name>
        <dbReference type="ChEBI" id="CHEBI:18420"/>
        <label>2</label>
    </ligand>
</feature>
<evidence type="ECO:0000256" key="14">
    <source>
        <dbReference type="RuleBase" id="RU000610"/>
    </source>
</evidence>
<feature type="active site" evidence="12">
    <location>
        <position position="59"/>
    </location>
</feature>
<evidence type="ECO:0000256" key="8">
    <source>
        <dbReference type="ARBA" id="ARBA00022723"/>
    </source>
</evidence>
<dbReference type="RefSeq" id="WP_380006064.1">
    <property type="nucleotide sequence ID" value="NZ_JBHLYR010000013.1"/>
</dbReference>
<dbReference type="PANTHER" id="PTHR48408">
    <property type="match status" value="1"/>
</dbReference>
<feature type="binding site" evidence="12">
    <location>
        <position position="219"/>
    </location>
    <ligand>
        <name>Mg(2+)</name>
        <dbReference type="ChEBI" id="CHEBI:18420"/>
        <label>1</label>
    </ligand>
</feature>
<evidence type="ECO:0000256" key="13">
    <source>
        <dbReference type="RuleBase" id="RU000609"/>
    </source>
</evidence>
<dbReference type="PRINTS" id="PR00688">
    <property type="entry name" value="XYLOSISMRASE"/>
</dbReference>
<evidence type="ECO:0000256" key="3">
    <source>
        <dbReference type="ARBA" id="ARBA00011881"/>
    </source>
</evidence>
<dbReference type="PANTHER" id="PTHR48408:SF1">
    <property type="entry name" value="XYLOSE ISOMERASE"/>
    <property type="match status" value="1"/>
</dbReference>
<gene>
    <name evidence="12 16" type="primary">xylA</name>
    <name evidence="16" type="ORF">ACFFLM_04745</name>
</gene>
<comment type="catalytic activity">
    <reaction evidence="11 12 13">
        <text>alpha-D-xylose = alpha-D-xylulofuranose</text>
        <dbReference type="Rhea" id="RHEA:22816"/>
        <dbReference type="ChEBI" id="CHEBI:28518"/>
        <dbReference type="ChEBI" id="CHEBI:188998"/>
        <dbReference type="EC" id="5.3.1.5"/>
    </reaction>
</comment>
<feature type="domain" description="Xylose isomerase-like TIM barrel" evidence="15">
    <location>
        <begin position="42"/>
        <end position="291"/>
    </location>
</feature>
<evidence type="ECO:0000256" key="9">
    <source>
        <dbReference type="ARBA" id="ARBA00023235"/>
    </source>
</evidence>
<dbReference type="GO" id="GO:0009045">
    <property type="term" value="F:xylose isomerase activity"/>
    <property type="evidence" value="ECO:0007669"/>
    <property type="project" value="UniProtKB-EC"/>
</dbReference>
<dbReference type="NCBIfam" id="TIGR02631">
    <property type="entry name" value="xylA_Arthro"/>
    <property type="match status" value="1"/>
</dbReference>
<dbReference type="EC" id="5.3.1.5" evidence="4 12"/>
<organism evidence="16 17">
    <name type="scientific">Deinococcus oregonensis</name>
    <dbReference type="NCBI Taxonomy" id="1805970"/>
    <lineage>
        <taxon>Bacteria</taxon>
        <taxon>Thermotogati</taxon>
        <taxon>Deinococcota</taxon>
        <taxon>Deinococci</taxon>
        <taxon>Deinococcales</taxon>
        <taxon>Deinococcaceae</taxon>
        <taxon>Deinococcus</taxon>
    </lineage>
</organism>
<dbReference type="InterPro" id="IPR036237">
    <property type="entry name" value="Xyl_isomerase-like_sf"/>
</dbReference>
<comment type="caution">
    <text evidence="16">The sequence shown here is derived from an EMBL/GenBank/DDBJ whole genome shotgun (WGS) entry which is preliminary data.</text>
</comment>
<evidence type="ECO:0000256" key="12">
    <source>
        <dbReference type="HAMAP-Rule" id="MF_00455"/>
    </source>
</evidence>
<dbReference type="InterPro" id="IPR013022">
    <property type="entry name" value="Xyl_isomerase-like_TIM-brl"/>
</dbReference>
<comment type="subunit">
    <text evidence="3 12 14">Homotetramer.</text>
</comment>
<feature type="binding site" evidence="12">
    <location>
        <position position="289"/>
    </location>
    <ligand>
        <name>Mg(2+)</name>
        <dbReference type="ChEBI" id="CHEBI:18420"/>
        <label>1</label>
    </ligand>
</feature>
<dbReference type="Gene3D" id="3.20.20.150">
    <property type="entry name" value="Divalent-metal-dependent TIM barrel enzymes"/>
    <property type="match status" value="1"/>
</dbReference>
<protein>
    <recommendedName>
        <fullName evidence="5 12">Xylose isomerase</fullName>
        <ecNumber evidence="4 12">5.3.1.5</ecNumber>
    </recommendedName>
</protein>
<dbReference type="EMBL" id="JBHLYR010000013">
    <property type="protein sequence ID" value="MFB9991287.1"/>
    <property type="molecule type" value="Genomic_DNA"/>
</dbReference>
<evidence type="ECO:0000256" key="1">
    <source>
        <dbReference type="ARBA" id="ARBA00004496"/>
    </source>
</evidence>
<dbReference type="InterPro" id="IPR001998">
    <property type="entry name" value="Xylose_isomerase"/>
</dbReference>
<proteinExistence type="inferred from homology"/>
<sequence length="389" mass="42878">MTSMYDPTPADQFTFGLWTVGQTGRDPFGEATRPGFSPVQIVQELAKLGAYGVNLHDNDLVPINASAQERDRIVSEFRQALSDHGLAVPMATTNLFSDPAFKDGAFTSADARVRAYALQKTMLSMDLGAELGAHTYVFWGGREGTEVDASSKLLDSLAWFRDSLNFLADYSASQGYSYRFALEPKPNEPRGDIFFPTAGSMLGFIATLEHSERFGVNPEFAHDTMAGLNFTHAVAQVIDAGKLFHIDLNDQKMGRFDQDLRFGAENYKTAFFLVKLLEDSGYTGPKHFDAHALRTEDAAGVWAFARGCMRTYLILKEKARQFNEDSEIQAALAAYRIEDAALSELTHSFSAEKAQVLKAQTFDRAALGARGLGLEHLDQLTAELLLGVR</sequence>
<keyword evidence="17" id="KW-1185">Reference proteome</keyword>
<evidence type="ECO:0000313" key="17">
    <source>
        <dbReference type="Proteomes" id="UP001589733"/>
    </source>
</evidence>
<comment type="cofactor">
    <cofactor evidence="12">
        <name>Mg(2+)</name>
        <dbReference type="ChEBI" id="CHEBI:18420"/>
    </cofactor>
    <text evidence="12">Binds 2 magnesium ions per subunit.</text>
</comment>
<feature type="active site" evidence="12">
    <location>
        <position position="56"/>
    </location>
</feature>
<dbReference type="HAMAP" id="MF_00455">
    <property type="entry name" value="Xylose_isom_A"/>
    <property type="match status" value="1"/>
</dbReference>
<feature type="binding site" evidence="12">
    <location>
        <position position="219"/>
    </location>
    <ligand>
        <name>Mg(2+)</name>
        <dbReference type="ChEBI" id="CHEBI:18420"/>
        <label>2</label>
    </ligand>
</feature>
<keyword evidence="7 12" id="KW-0859">Xylose metabolism</keyword>
<evidence type="ECO:0000256" key="11">
    <source>
        <dbReference type="ARBA" id="ARBA00033659"/>
    </source>
</evidence>
<evidence type="ECO:0000256" key="10">
    <source>
        <dbReference type="ARBA" id="ARBA00023277"/>
    </source>
</evidence>
<reference evidence="16 17" key="1">
    <citation type="submission" date="2024-09" db="EMBL/GenBank/DDBJ databases">
        <authorList>
            <person name="Sun Q."/>
            <person name="Mori K."/>
        </authorList>
    </citation>
    <scope>NUCLEOTIDE SEQUENCE [LARGE SCALE GENOMIC DNA]</scope>
    <source>
        <strain evidence="16 17">JCM 13503</strain>
    </source>
</reference>
<keyword evidence="10 12" id="KW-0119">Carbohydrate metabolism</keyword>
<keyword evidence="8 12" id="KW-0479">Metal-binding</keyword>
<dbReference type="Pfam" id="PF01261">
    <property type="entry name" value="AP_endonuc_2"/>
    <property type="match status" value="1"/>
</dbReference>
<comment type="similarity">
    <text evidence="2 12 13">Belongs to the xylose isomerase family.</text>
</comment>
<feature type="binding site" evidence="12">
    <location>
        <position position="247"/>
    </location>
    <ligand>
        <name>Mg(2+)</name>
        <dbReference type="ChEBI" id="CHEBI:18420"/>
        <label>1</label>
    </ligand>
</feature>
<dbReference type="SUPFAM" id="SSF51658">
    <property type="entry name" value="Xylose isomerase-like"/>
    <property type="match status" value="1"/>
</dbReference>
<feature type="binding site" evidence="12">
    <location>
        <position position="183"/>
    </location>
    <ligand>
        <name>Mg(2+)</name>
        <dbReference type="ChEBI" id="CHEBI:18420"/>
        <label>1</label>
    </ligand>
</feature>
<evidence type="ECO:0000256" key="7">
    <source>
        <dbReference type="ARBA" id="ARBA00022629"/>
    </source>
</evidence>
<name>A0ABV6AUV8_9DEIO</name>
<keyword evidence="12" id="KW-0460">Magnesium</keyword>
<evidence type="ECO:0000256" key="5">
    <source>
        <dbReference type="ARBA" id="ARBA00018232"/>
    </source>
</evidence>
<feature type="binding site" evidence="12">
    <location>
        <position position="259"/>
    </location>
    <ligand>
        <name>Mg(2+)</name>
        <dbReference type="ChEBI" id="CHEBI:18420"/>
        <label>2</label>
    </ligand>
</feature>
<dbReference type="Proteomes" id="UP001589733">
    <property type="component" value="Unassembled WGS sequence"/>
</dbReference>
<keyword evidence="9 12" id="KW-0413">Isomerase</keyword>
<keyword evidence="6 12" id="KW-0963">Cytoplasm</keyword>
<dbReference type="InterPro" id="IPR013453">
    <property type="entry name" value="XylA_actinobac"/>
</dbReference>
<feature type="binding site" evidence="12">
    <location>
        <position position="257"/>
    </location>
    <ligand>
        <name>Mg(2+)</name>
        <dbReference type="ChEBI" id="CHEBI:18420"/>
        <label>2</label>
    </ligand>
</feature>
<evidence type="ECO:0000256" key="2">
    <source>
        <dbReference type="ARBA" id="ARBA00005765"/>
    </source>
</evidence>
<evidence type="ECO:0000256" key="6">
    <source>
        <dbReference type="ARBA" id="ARBA00022490"/>
    </source>
</evidence>
<evidence type="ECO:0000313" key="16">
    <source>
        <dbReference type="EMBL" id="MFB9991287.1"/>
    </source>
</evidence>
<evidence type="ECO:0000259" key="15">
    <source>
        <dbReference type="Pfam" id="PF01261"/>
    </source>
</evidence>
<comment type="subcellular location">
    <subcellularLocation>
        <location evidence="1 12 14">Cytoplasm</location>
    </subcellularLocation>
</comment>
<accession>A0ABV6AUV8</accession>
<evidence type="ECO:0000256" key="4">
    <source>
        <dbReference type="ARBA" id="ARBA00011958"/>
    </source>
</evidence>
<dbReference type="PROSITE" id="PS51415">
    <property type="entry name" value="XYLOSE_ISOMERASE"/>
    <property type="match status" value="1"/>
</dbReference>